<evidence type="ECO:0000256" key="1">
    <source>
        <dbReference type="ARBA" id="ARBA00022737"/>
    </source>
</evidence>
<reference evidence="3" key="1">
    <citation type="submission" date="2021-02" db="EMBL/GenBank/DDBJ databases">
        <authorList>
            <person name="Nowell W R."/>
        </authorList>
    </citation>
    <scope>NUCLEOTIDE SEQUENCE</scope>
</reference>
<keyword evidence="7" id="KW-1185">Reference proteome</keyword>
<dbReference type="Gene3D" id="2.120.10.30">
    <property type="entry name" value="TolB, C-terminal domain"/>
    <property type="match status" value="2"/>
</dbReference>
<proteinExistence type="predicted"/>
<feature type="repeat" description="NHL" evidence="2">
    <location>
        <begin position="157"/>
        <end position="200"/>
    </location>
</feature>
<dbReference type="Proteomes" id="UP000663829">
    <property type="component" value="Unassembled WGS sequence"/>
</dbReference>
<dbReference type="Proteomes" id="UP000682733">
    <property type="component" value="Unassembled WGS sequence"/>
</dbReference>
<dbReference type="InterPro" id="IPR011042">
    <property type="entry name" value="6-blade_b-propeller_TolB-like"/>
</dbReference>
<dbReference type="EMBL" id="CAJNOK010027851">
    <property type="protein sequence ID" value="CAF1426931.1"/>
    <property type="molecule type" value="Genomic_DNA"/>
</dbReference>
<dbReference type="InterPro" id="IPR001258">
    <property type="entry name" value="NHL_repeat"/>
</dbReference>
<evidence type="ECO:0008006" key="8">
    <source>
        <dbReference type="Google" id="ProtNLM"/>
    </source>
</evidence>
<accession>A0A814AT71</accession>
<dbReference type="PANTHER" id="PTHR24104">
    <property type="entry name" value="E3 UBIQUITIN-PROTEIN LIGASE NHLRC1-RELATED"/>
    <property type="match status" value="1"/>
</dbReference>
<dbReference type="EMBL" id="CAJOBA010049628">
    <property type="protein sequence ID" value="CAF4225903.1"/>
    <property type="molecule type" value="Genomic_DNA"/>
</dbReference>
<dbReference type="CDD" id="cd05819">
    <property type="entry name" value="NHL"/>
    <property type="match status" value="1"/>
</dbReference>
<gene>
    <name evidence="3" type="ORF">GPM918_LOCUS9417</name>
    <name evidence="4" type="ORF">OVA965_LOCUS33891</name>
    <name evidence="5" type="ORF">SRO942_LOCUS9414</name>
    <name evidence="6" type="ORF">TMI583_LOCUS34795</name>
</gene>
<protein>
    <recommendedName>
        <fullName evidence="8">NHL repeat-containing protein</fullName>
    </recommendedName>
</protein>
<evidence type="ECO:0000313" key="3">
    <source>
        <dbReference type="EMBL" id="CAF0916418.1"/>
    </source>
</evidence>
<keyword evidence="1" id="KW-0677">Repeat</keyword>
<evidence type="ECO:0000313" key="4">
    <source>
        <dbReference type="EMBL" id="CAF1426931.1"/>
    </source>
</evidence>
<dbReference type="AlphaFoldDB" id="A0A814AT71"/>
<comment type="caution">
    <text evidence="3">The sequence shown here is derived from an EMBL/GenBank/DDBJ whole genome shotgun (WGS) entry which is preliminary data.</text>
</comment>
<dbReference type="Proteomes" id="UP000681722">
    <property type="component" value="Unassembled WGS sequence"/>
</dbReference>
<dbReference type="PANTHER" id="PTHR24104:SF25">
    <property type="entry name" value="PROTEIN LIN-41"/>
    <property type="match status" value="1"/>
</dbReference>
<dbReference type="GO" id="GO:0008270">
    <property type="term" value="F:zinc ion binding"/>
    <property type="evidence" value="ECO:0007669"/>
    <property type="project" value="UniProtKB-KW"/>
</dbReference>
<dbReference type="OrthoDB" id="10044505at2759"/>
<dbReference type="InterPro" id="IPR050952">
    <property type="entry name" value="TRIM-NHL_E3_ligases"/>
</dbReference>
<dbReference type="Proteomes" id="UP000677228">
    <property type="component" value="Unassembled WGS sequence"/>
</dbReference>
<evidence type="ECO:0000313" key="5">
    <source>
        <dbReference type="EMBL" id="CAF3696459.1"/>
    </source>
</evidence>
<sequence>MSCYSTSNICPSNGTWNQSYVTVASNLSYGYNIALDSSNNILAVSNDYAGVLKFSLTNSSSFTKAVSIINPWGLFVDQNNTIYLSTTSGGASVRKYPANTTTGIFVTGNIKGNSSNQLSGPAGIFVDCLGNTYIADSNNNRIQRWASSASYGCTVAGDSSATSGNGTLQLNNPSDVRIDKSGNIFVLDSSNTRVQKFAPNSTIGLTVGSSVAASPNHLKITSYAMFVDDCQQIYVSDGYGRVVQYKPGSVNGTVIISGIVGGGRGITMDSSKNIYVYNSSSADGSILKFAYIP</sequence>
<organism evidence="3 7">
    <name type="scientific">Didymodactylos carnosus</name>
    <dbReference type="NCBI Taxonomy" id="1234261"/>
    <lineage>
        <taxon>Eukaryota</taxon>
        <taxon>Metazoa</taxon>
        <taxon>Spiralia</taxon>
        <taxon>Gnathifera</taxon>
        <taxon>Rotifera</taxon>
        <taxon>Eurotatoria</taxon>
        <taxon>Bdelloidea</taxon>
        <taxon>Philodinida</taxon>
        <taxon>Philodinidae</taxon>
        <taxon>Didymodactylos</taxon>
    </lineage>
</organism>
<dbReference type="Pfam" id="PF01436">
    <property type="entry name" value="NHL"/>
    <property type="match status" value="2"/>
</dbReference>
<dbReference type="PROSITE" id="PS51125">
    <property type="entry name" value="NHL"/>
    <property type="match status" value="1"/>
</dbReference>
<dbReference type="EMBL" id="CAJOBC010001749">
    <property type="protein sequence ID" value="CAF3696459.1"/>
    <property type="molecule type" value="Genomic_DNA"/>
</dbReference>
<evidence type="ECO:0000313" key="6">
    <source>
        <dbReference type="EMBL" id="CAF4225903.1"/>
    </source>
</evidence>
<evidence type="ECO:0000256" key="2">
    <source>
        <dbReference type="PROSITE-ProRule" id="PRU00504"/>
    </source>
</evidence>
<name>A0A814AT71_9BILA</name>
<dbReference type="EMBL" id="CAJNOQ010001750">
    <property type="protein sequence ID" value="CAF0916418.1"/>
    <property type="molecule type" value="Genomic_DNA"/>
</dbReference>
<dbReference type="SUPFAM" id="SSF101898">
    <property type="entry name" value="NHL repeat"/>
    <property type="match status" value="1"/>
</dbReference>
<evidence type="ECO:0000313" key="7">
    <source>
        <dbReference type="Proteomes" id="UP000663829"/>
    </source>
</evidence>